<reference evidence="10" key="1">
    <citation type="journal article" date="2019" name="Int. J. Syst. Evol. Microbiol.">
        <title>The Global Catalogue of Microorganisms (GCM) 10K type strain sequencing project: providing services to taxonomists for standard genome sequencing and annotation.</title>
        <authorList>
            <consortium name="The Broad Institute Genomics Platform"/>
            <consortium name="The Broad Institute Genome Sequencing Center for Infectious Disease"/>
            <person name="Wu L."/>
            <person name="Ma J."/>
        </authorList>
    </citation>
    <scope>NUCLEOTIDE SEQUENCE [LARGE SCALE GENOMIC DNA]</scope>
    <source>
        <strain evidence="10">JCM 17917</strain>
    </source>
</reference>
<dbReference type="InterPro" id="IPR008969">
    <property type="entry name" value="CarboxyPept-like_regulatory"/>
</dbReference>
<dbReference type="Proteomes" id="UP001501844">
    <property type="component" value="Unassembled WGS sequence"/>
</dbReference>
<evidence type="ECO:0000256" key="6">
    <source>
        <dbReference type="ARBA" id="ARBA00023237"/>
    </source>
</evidence>
<keyword evidence="6" id="KW-0998">Cell outer membrane</keyword>
<feature type="region of interest" description="Disordered" evidence="7">
    <location>
        <begin position="274"/>
        <end position="294"/>
    </location>
</feature>
<dbReference type="InterPro" id="IPR039426">
    <property type="entry name" value="TonB-dep_rcpt-like"/>
</dbReference>
<organism evidence="9 10">
    <name type="scientific">Nibribacter koreensis</name>
    <dbReference type="NCBI Taxonomy" id="1084519"/>
    <lineage>
        <taxon>Bacteria</taxon>
        <taxon>Pseudomonadati</taxon>
        <taxon>Bacteroidota</taxon>
        <taxon>Cytophagia</taxon>
        <taxon>Cytophagales</taxon>
        <taxon>Hymenobacteraceae</taxon>
        <taxon>Nibribacter</taxon>
    </lineage>
</organism>
<evidence type="ECO:0000313" key="9">
    <source>
        <dbReference type="EMBL" id="GAA4313935.1"/>
    </source>
</evidence>
<proteinExistence type="predicted"/>
<sequence length="1082" mass="119445">MTGLISDQSGEGLPGATVLAIHGPTGTRYGVSTNVDGKFTIPNMRVGGPYSVEVTYIGYQTQKQENITLRLSEPFVLNVRLPQSGTDLQEVVVTAANPRSVLNAERSGSITNISSQEIQTLPSINRSINDFTRLTPQANGTSVGGGNYRQNNVTIDGSEFNNNFGIGGNLPGGSAQPISLDAIEEISVNVTPYDIRQSGFIGSAINAVTRSGTNEFKGSVYTYFRNQDQQGKNVGPEELTLQDMDYKQYGFRLGGPIIKNKLFFFANAEQEKRTRPGQTRFAATPSRPFGSPTVARPTAAELDALSNYLRETYGYETGPYEGYDFENESMKFLARLDWNITDNHRFNIRYSQLESKDPVMVNGTSAAPASFSSGAGRQNDNALAFKNANYFQEANFYSLASEVNSTFGGKFANTIRYSYTRQNDPRSSESSEFPFVDILNAGTPWTSFGYELFTFGNLRDVTSHSVVDNFTWFAGKHTVTAGVQADWSETQNGFQRYGTSYYRFNSLADFYSQTNPDPAQRAKPAAIALTYSLLPGYEQAFPSFKFAQYSAYAQDEMTLTDNFRLTVGLRLDLPTYPEKLADHPLVRDLSFGGEKFSTATLPKTSVLWSPRAGFNWDVKGDRTLQVRGGSGVFTGRVPFVWIVSQASDAAMLQVTTVYSNPDEIANLPNGGGVFNPDPTAYRPTTQPAAGTILGSTMTFIDNDFKMPQTWKSSLAVDAQLPFGLVGTLEGIYNKDLNTALFRNANLVQPKALNVTGYPDNRYIYPSANNAKQYVSLASGLPSATGTGQYQAIVLDNASRGYYWSVTAKVDKQFDNGLSTSFAYIRSEAKNLYDGSGDQAGSAWSGTPTVNGANSPELSHASYVVPDRIVGSLSFRKEYLNNFGTSISLFYSGSRDGRYSYVYGSDFNRDGANADLIYIPRDASEITFEPLTVGTGANAITYSPKQQSDMFFRFIEQDEYLNANKGKYAERNGAMLPWRNQFDFRIMQDIFVNVGGKRNTLQFSWDVFNVANFLNENWGLVYQTNQRAILTPVNASALQPDGTVRPTFRLATDRGLPVSTSYRPLVAIESTYYMQFGLRYIFN</sequence>
<keyword evidence="5" id="KW-0472">Membrane</keyword>
<dbReference type="SUPFAM" id="SSF56935">
    <property type="entry name" value="Porins"/>
    <property type="match status" value="1"/>
</dbReference>
<evidence type="ECO:0000256" key="2">
    <source>
        <dbReference type="ARBA" id="ARBA00022448"/>
    </source>
</evidence>
<evidence type="ECO:0000256" key="1">
    <source>
        <dbReference type="ARBA" id="ARBA00004571"/>
    </source>
</evidence>
<dbReference type="EMBL" id="BAABGX010000003">
    <property type="protein sequence ID" value="GAA4313935.1"/>
    <property type="molecule type" value="Genomic_DNA"/>
</dbReference>
<evidence type="ECO:0000259" key="8">
    <source>
        <dbReference type="Pfam" id="PF25183"/>
    </source>
</evidence>
<keyword evidence="3" id="KW-1134">Transmembrane beta strand</keyword>
<keyword evidence="4" id="KW-0812">Transmembrane</keyword>
<dbReference type="Pfam" id="PF25183">
    <property type="entry name" value="OMP_b-brl_4"/>
    <property type="match status" value="1"/>
</dbReference>
<evidence type="ECO:0000313" key="10">
    <source>
        <dbReference type="Proteomes" id="UP001501844"/>
    </source>
</evidence>
<dbReference type="SUPFAM" id="SSF49464">
    <property type="entry name" value="Carboxypeptidase regulatory domain-like"/>
    <property type="match status" value="1"/>
</dbReference>
<dbReference type="InterPro" id="IPR036942">
    <property type="entry name" value="Beta-barrel_TonB_sf"/>
</dbReference>
<dbReference type="PANTHER" id="PTHR30069:SF46">
    <property type="entry name" value="OAR PROTEIN"/>
    <property type="match status" value="1"/>
</dbReference>
<dbReference type="InterPro" id="IPR057601">
    <property type="entry name" value="Oar-like_b-barrel"/>
</dbReference>
<dbReference type="PANTHER" id="PTHR30069">
    <property type="entry name" value="TONB-DEPENDENT OUTER MEMBRANE RECEPTOR"/>
    <property type="match status" value="1"/>
</dbReference>
<dbReference type="Pfam" id="PF13620">
    <property type="entry name" value="CarboxypepD_reg"/>
    <property type="match status" value="1"/>
</dbReference>
<evidence type="ECO:0000256" key="4">
    <source>
        <dbReference type="ARBA" id="ARBA00022692"/>
    </source>
</evidence>
<comment type="subcellular location">
    <subcellularLocation>
        <location evidence="1">Cell outer membrane</location>
        <topology evidence="1">Multi-pass membrane protein</topology>
    </subcellularLocation>
</comment>
<protein>
    <submittedName>
        <fullName evidence="9">Carboxypeptidase regulatory-like domain-containing protein</fullName>
    </submittedName>
</protein>
<dbReference type="Gene3D" id="2.60.40.1120">
    <property type="entry name" value="Carboxypeptidase-like, regulatory domain"/>
    <property type="match status" value="1"/>
</dbReference>
<evidence type="ECO:0000256" key="7">
    <source>
        <dbReference type="SAM" id="MobiDB-lite"/>
    </source>
</evidence>
<keyword evidence="2" id="KW-0813">Transport</keyword>
<dbReference type="Gene3D" id="2.40.170.20">
    <property type="entry name" value="TonB-dependent receptor, beta-barrel domain"/>
    <property type="match status" value="1"/>
</dbReference>
<feature type="domain" description="TonB-dependent transporter Oar-like beta-barrel" evidence="8">
    <location>
        <begin position="208"/>
        <end position="1013"/>
    </location>
</feature>
<accession>A0ABP8FZK9</accession>
<keyword evidence="10" id="KW-1185">Reference proteome</keyword>
<name>A0ABP8FZK9_9BACT</name>
<comment type="caution">
    <text evidence="9">The sequence shown here is derived from an EMBL/GenBank/DDBJ whole genome shotgun (WGS) entry which is preliminary data.</text>
</comment>
<gene>
    <name evidence="9" type="ORF">GCM10023183_33920</name>
</gene>
<evidence type="ECO:0000256" key="3">
    <source>
        <dbReference type="ARBA" id="ARBA00022452"/>
    </source>
</evidence>
<evidence type="ECO:0000256" key="5">
    <source>
        <dbReference type="ARBA" id="ARBA00023136"/>
    </source>
</evidence>